<dbReference type="AlphaFoldDB" id="A0A9W6Z0L6"/>
<dbReference type="Gene3D" id="3.60.10.10">
    <property type="entry name" value="Endonuclease/exonuclease/phosphatase"/>
    <property type="match status" value="1"/>
</dbReference>
<accession>A0A9W6Z0L6</accession>
<sequence length="380" mass="43758">MVRGKNTFITGALLKSIAILTALTFIIVMSPISTNKKHTFLGSALSQNNEAGDEPHLLQLRLENMNLRYDNMPNQDTIEKTIKELNSTIPIDGEINYYNQTKEVPWSTRRIGIMNDVLFNRPDIFTVNEGLHRQVTDLKELLKMEFIGVGREDGKTKGEYQAIYYDPKKFKLLDYDTFWLSHDPFNPSKYRWAGSYRSCTVGHFMDIASGVGFVLINFHLDDQSDYARQLGAAMAKYRAAYEYETKQIPVFLVGDFNSESTGERSGAYLVATGEKQFDVEENLNEQFLKKYKHSLTNFEFVDFLHACPVQNRMGNFATFTGFESSTKYYSRIDFQLGGHPHNGDELKWEVVRHKTGDNWYDNSYYLSDHRPVITDLIIRG</sequence>
<keyword evidence="1" id="KW-1133">Transmembrane helix</keyword>
<evidence type="ECO:0000313" key="3">
    <source>
        <dbReference type="Proteomes" id="UP001165063"/>
    </source>
</evidence>
<dbReference type="InterPro" id="IPR050410">
    <property type="entry name" value="CCR4/nocturin_mRNA_transcr"/>
</dbReference>
<protein>
    <submittedName>
        <fullName evidence="2">Unnamed protein product</fullName>
    </submittedName>
</protein>
<proteinExistence type="predicted"/>
<dbReference type="EMBL" id="BSXU01003203">
    <property type="protein sequence ID" value="GMG39791.1"/>
    <property type="molecule type" value="Genomic_DNA"/>
</dbReference>
<evidence type="ECO:0000256" key="1">
    <source>
        <dbReference type="SAM" id="Phobius"/>
    </source>
</evidence>
<dbReference type="Proteomes" id="UP001165063">
    <property type="component" value="Unassembled WGS sequence"/>
</dbReference>
<keyword evidence="1" id="KW-0472">Membrane</keyword>
<dbReference type="PANTHER" id="PTHR12121:SF36">
    <property type="entry name" value="ENDONUCLEASE_EXONUCLEASE_PHOSPHATASE DOMAIN-CONTAINING PROTEIN"/>
    <property type="match status" value="1"/>
</dbReference>
<keyword evidence="3" id="KW-1185">Reference proteome</keyword>
<reference evidence="2" key="1">
    <citation type="submission" date="2023-04" db="EMBL/GenBank/DDBJ databases">
        <title>Ambrosiozyma monospora NBRC 1965.</title>
        <authorList>
            <person name="Ichikawa N."/>
            <person name="Sato H."/>
            <person name="Tonouchi N."/>
        </authorList>
    </citation>
    <scope>NUCLEOTIDE SEQUENCE</scope>
    <source>
        <strain evidence="2">NBRC 1965</strain>
    </source>
</reference>
<dbReference type="GO" id="GO:0000175">
    <property type="term" value="F:3'-5'-RNA exonuclease activity"/>
    <property type="evidence" value="ECO:0007669"/>
    <property type="project" value="TreeGrafter"/>
</dbReference>
<dbReference type="InterPro" id="IPR036691">
    <property type="entry name" value="Endo/exonu/phosph_ase_sf"/>
</dbReference>
<name>A0A9W6Z0L6_AMBMO</name>
<dbReference type="OrthoDB" id="276515at2759"/>
<comment type="caution">
    <text evidence="2">The sequence shown here is derived from an EMBL/GenBank/DDBJ whole genome shotgun (WGS) entry which is preliminary data.</text>
</comment>
<organism evidence="2 3">
    <name type="scientific">Ambrosiozyma monospora</name>
    <name type="common">Yeast</name>
    <name type="synonym">Endomycopsis monosporus</name>
    <dbReference type="NCBI Taxonomy" id="43982"/>
    <lineage>
        <taxon>Eukaryota</taxon>
        <taxon>Fungi</taxon>
        <taxon>Dikarya</taxon>
        <taxon>Ascomycota</taxon>
        <taxon>Saccharomycotina</taxon>
        <taxon>Pichiomycetes</taxon>
        <taxon>Pichiales</taxon>
        <taxon>Pichiaceae</taxon>
        <taxon>Ambrosiozyma</taxon>
    </lineage>
</organism>
<evidence type="ECO:0000313" key="2">
    <source>
        <dbReference type="EMBL" id="GMG39791.1"/>
    </source>
</evidence>
<gene>
    <name evidence="2" type="ORF">Amon01_000562200</name>
</gene>
<dbReference type="SUPFAM" id="SSF56219">
    <property type="entry name" value="DNase I-like"/>
    <property type="match status" value="1"/>
</dbReference>
<keyword evidence="1" id="KW-0812">Transmembrane</keyword>
<dbReference type="PANTHER" id="PTHR12121">
    <property type="entry name" value="CARBON CATABOLITE REPRESSOR PROTEIN 4"/>
    <property type="match status" value="1"/>
</dbReference>
<feature type="transmembrane region" description="Helical" evidence="1">
    <location>
        <begin position="12"/>
        <end position="32"/>
    </location>
</feature>